<sequence length="66" mass="7199">MPDNTFDAERHVDRMAAALGLAIDPDHRPGVVANMARTAEIARLVTEFPLPDMVELAPAFRPGEQS</sequence>
<proteinExistence type="predicted"/>
<dbReference type="InterPro" id="IPR025148">
    <property type="entry name" value="AtzG-like"/>
</dbReference>
<evidence type="ECO:0000313" key="2">
    <source>
        <dbReference type="Proteomes" id="UP000595197"/>
    </source>
</evidence>
<accession>A0ABX7B5F0</accession>
<evidence type="ECO:0000313" key="1">
    <source>
        <dbReference type="EMBL" id="QQP88875.1"/>
    </source>
</evidence>
<dbReference type="EMBL" id="CP067420">
    <property type="protein sequence ID" value="QQP88875.1"/>
    <property type="molecule type" value="Genomic_DNA"/>
</dbReference>
<keyword evidence="2" id="KW-1185">Reference proteome</keyword>
<organism evidence="1 2">
    <name type="scientific">Skermanella cutis</name>
    <dbReference type="NCBI Taxonomy" id="2775420"/>
    <lineage>
        <taxon>Bacteria</taxon>
        <taxon>Pseudomonadati</taxon>
        <taxon>Pseudomonadota</taxon>
        <taxon>Alphaproteobacteria</taxon>
        <taxon>Rhodospirillales</taxon>
        <taxon>Azospirillaceae</taxon>
        <taxon>Skermanella</taxon>
    </lineage>
</organism>
<reference evidence="1" key="1">
    <citation type="submission" date="2021-02" db="EMBL/GenBank/DDBJ databases">
        <title>Skermanella TT6 skin isolate.</title>
        <authorList>
            <person name="Lee K."/>
            <person name="Ganzorig M."/>
        </authorList>
    </citation>
    <scope>NUCLEOTIDE SEQUENCE</scope>
    <source>
        <strain evidence="1">TT6</strain>
    </source>
</reference>
<dbReference type="Pfam" id="PF13318">
    <property type="entry name" value="AtzG-like"/>
    <property type="match status" value="1"/>
</dbReference>
<protein>
    <submittedName>
        <fullName evidence="1">DUF4089 domain-containing protein</fullName>
    </submittedName>
</protein>
<dbReference type="RefSeq" id="WP_201074383.1">
    <property type="nucleotide sequence ID" value="NZ_CP067420.1"/>
</dbReference>
<gene>
    <name evidence="1" type="ORF">IGS68_23140</name>
</gene>
<name>A0ABX7B5F0_9PROT</name>
<dbReference type="Proteomes" id="UP000595197">
    <property type="component" value="Chromosome"/>
</dbReference>